<accession>A0A6A5QGR5</accession>
<dbReference type="AlphaFoldDB" id="A0A6A5QGR5"/>
<gene>
    <name evidence="1" type="ORF">BDU57DRAFT_519853</name>
</gene>
<sequence length="159" mass="18267">MWYGISNFWTKVLVLRSFGPPLQQHRHTPTSPLEHGANGSGIALGHWLGRRRFRLLVAMAIVGRQKSTKISLLRTSSSTTNVIICRHFHRETGVFLRRALEVQHGGGWRDGWRVERRGVRWHNVRLPPLTDLLMTRCGNHLAISSLRCRLFLHKRPAPS</sequence>
<name>A0A6A5QGR5_AMPQU</name>
<proteinExistence type="predicted"/>
<organism evidence="1 2">
    <name type="scientific">Ampelomyces quisqualis</name>
    <name type="common">Powdery mildew agent</name>
    <dbReference type="NCBI Taxonomy" id="50730"/>
    <lineage>
        <taxon>Eukaryota</taxon>
        <taxon>Fungi</taxon>
        <taxon>Dikarya</taxon>
        <taxon>Ascomycota</taxon>
        <taxon>Pezizomycotina</taxon>
        <taxon>Dothideomycetes</taxon>
        <taxon>Pleosporomycetidae</taxon>
        <taxon>Pleosporales</taxon>
        <taxon>Pleosporineae</taxon>
        <taxon>Phaeosphaeriaceae</taxon>
        <taxon>Ampelomyces</taxon>
    </lineage>
</organism>
<dbReference type="Proteomes" id="UP000800096">
    <property type="component" value="Unassembled WGS sequence"/>
</dbReference>
<protein>
    <submittedName>
        <fullName evidence="1">Uncharacterized protein</fullName>
    </submittedName>
</protein>
<dbReference type="EMBL" id="ML979137">
    <property type="protein sequence ID" value="KAF1914703.1"/>
    <property type="molecule type" value="Genomic_DNA"/>
</dbReference>
<reference evidence="1" key="1">
    <citation type="journal article" date="2020" name="Stud. Mycol.">
        <title>101 Dothideomycetes genomes: a test case for predicting lifestyles and emergence of pathogens.</title>
        <authorList>
            <person name="Haridas S."/>
            <person name="Albert R."/>
            <person name="Binder M."/>
            <person name="Bloem J."/>
            <person name="Labutti K."/>
            <person name="Salamov A."/>
            <person name="Andreopoulos B."/>
            <person name="Baker S."/>
            <person name="Barry K."/>
            <person name="Bills G."/>
            <person name="Bluhm B."/>
            <person name="Cannon C."/>
            <person name="Castanera R."/>
            <person name="Culley D."/>
            <person name="Daum C."/>
            <person name="Ezra D."/>
            <person name="Gonzalez J."/>
            <person name="Henrissat B."/>
            <person name="Kuo A."/>
            <person name="Liang C."/>
            <person name="Lipzen A."/>
            <person name="Lutzoni F."/>
            <person name="Magnuson J."/>
            <person name="Mondo S."/>
            <person name="Nolan M."/>
            <person name="Ohm R."/>
            <person name="Pangilinan J."/>
            <person name="Park H.-J."/>
            <person name="Ramirez L."/>
            <person name="Alfaro M."/>
            <person name="Sun H."/>
            <person name="Tritt A."/>
            <person name="Yoshinaga Y."/>
            <person name="Zwiers L.-H."/>
            <person name="Turgeon B."/>
            <person name="Goodwin S."/>
            <person name="Spatafora J."/>
            <person name="Crous P."/>
            <person name="Grigoriev I."/>
        </authorList>
    </citation>
    <scope>NUCLEOTIDE SEQUENCE</scope>
    <source>
        <strain evidence="1">HMLAC05119</strain>
    </source>
</reference>
<keyword evidence="2" id="KW-1185">Reference proteome</keyword>
<evidence type="ECO:0000313" key="1">
    <source>
        <dbReference type="EMBL" id="KAF1914703.1"/>
    </source>
</evidence>
<evidence type="ECO:0000313" key="2">
    <source>
        <dbReference type="Proteomes" id="UP000800096"/>
    </source>
</evidence>